<keyword evidence="7" id="KW-0408">Iron</keyword>
<evidence type="ECO:0000256" key="5">
    <source>
        <dbReference type="ARBA" id="ARBA00022496"/>
    </source>
</evidence>
<keyword evidence="11 12" id="KW-0998">Cell outer membrane</keyword>
<name>A0ABT3VLD5_9BURK</name>
<keyword evidence="5" id="KW-0406">Ion transport</keyword>
<dbReference type="InterPro" id="IPR000531">
    <property type="entry name" value="Beta-barrel_TonB"/>
</dbReference>
<evidence type="ECO:0000256" key="2">
    <source>
        <dbReference type="ARBA" id="ARBA00009810"/>
    </source>
</evidence>
<keyword evidence="9 12" id="KW-0472">Membrane</keyword>
<reference evidence="15 16" key="1">
    <citation type="submission" date="2022-11" db="EMBL/GenBank/DDBJ databases">
        <title>Biodiversity and phylogenetic relationships of bacteria.</title>
        <authorList>
            <person name="Machado R.A.R."/>
            <person name="Bhat A."/>
            <person name="Loulou A."/>
            <person name="Kallel S."/>
        </authorList>
    </citation>
    <scope>NUCLEOTIDE SEQUENCE [LARGE SCALE GENOMIC DNA]</scope>
    <source>
        <strain evidence="15 16">DSM 13975</strain>
    </source>
</reference>
<dbReference type="InterPro" id="IPR036942">
    <property type="entry name" value="Beta-barrel_TonB_sf"/>
</dbReference>
<protein>
    <submittedName>
        <fullName evidence="15">TonB-dependent siderophore receptor</fullName>
    </submittedName>
</protein>
<keyword evidence="3 12" id="KW-0813">Transport</keyword>
<dbReference type="InterPro" id="IPR037066">
    <property type="entry name" value="Plug_dom_sf"/>
</dbReference>
<dbReference type="RefSeq" id="WP_266119826.1">
    <property type="nucleotide sequence ID" value="NZ_JAPKNA010000001.1"/>
</dbReference>
<evidence type="ECO:0000256" key="3">
    <source>
        <dbReference type="ARBA" id="ARBA00022448"/>
    </source>
</evidence>
<evidence type="ECO:0000256" key="4">
    <source>
        <dbReference type="ARBA" id="ARBA00022452"/>
    </source>
</evidence>
<comment type="similarity">
    <text evidence="2 12 13">Belongs to the TonB-dependent receptor family.</text>
</comment>
<evidence type="ECO:0000256" key="10">
    <source>
        <dbReference type="ARBA" id="ARBA00023170"/>
    </source>
</evidence>
<keyword evidence="10 15" id="KW-0675">Receptor</keyword>
<evidence type="ECO:0000313" key="16">
    <source>
        <dbReference type="Proteomes" id="UP001209916"/>
    </source>
</evidence>
<evidence type="ECO:0000313" key="15">
    <source>
        <dbReference type="EMBL" id="MCX5462698.1"/>
    </source>
</evidence>
<dbReference type="InterPro" id="IPR012910">
    <property type="entry name" value="Plug_dom"/>
</dbReference>
<dbReference type="CDD" id="cd01347">
    <property type="entry name" value="ligand_gated_channel"/>
    <property type="match status" value="1"/>
</dbReference>
<evidence type="ECO:0000256" key="12">
    <source>
        <dbReference type="PROSITE-ProRule" id="PRU01360"/>
    </source>
</evidence>
<accession>A0ABT3VLD5</accession>
<dbReference type="PROSITE" id="PS52016">
    <property type="entry name" value="TONB_DEPENDENT_REC_3"/>
    <property type="match status" value="1"/>
</dbReference>
<gene>
    <name evidence="15" type="ORF">OSH09_00780</name>
</gene>
<keyword evidence="6 12" id="KW-0812">Transmembrane</keyword>
<evidence type="ECO:0000256" key="11">
    <source>
        <dbReference type="ARBA" id="ARBA00023237"/>
    </source>
</evidence>
<keyword evidence="5" id="KW-0410">Iron transport</keyword>
<dbReference type="PANTHER" id="PTHR32552">
    <property type="entry name" value="FERRICHROME IRON RECEPTOR-RELATED"/>
    <property type="match status" value="1"/>
</dbReference>
<keyword evidence="8 13" id="KW-0798">TonB box</keyword>
<evidence type="ECO:0000256" key="1">
    <source>
        <dbReference type="ARBA" id="ARBA00004571"/>
    </source>
</evidence>
<dbReference type="InterPro" id="IPR039426">
    <property type="entry name" value="TonB-dep_rcpt-like"/>
</dbReference>
<dbReference type="InterPro" id="IPR010105">
    <property type="entry name" value="TonB_sidphr_rcpt"/>
</dbReference>
<dbReference type="SUPFAM" id="SSF56935">
    <property type="entry name" value="Porins"/>
    <property type="match status" value="1"/>
</dbReference>
<dbReference type="Pfam" id="PF07715">
    <property type="entry name" value="Plug"/>
    <property type="match status" value="1"/>
</dbReference>
<organism evidence="15 16">
    <name type="scientific">Alcaligenes parafaecalis</name>
    <dbReference type="NCBI Taxonomy" id="171260"/>
    <lineage>
        <taxon>Bacteria</taxon>
        <taxon>Pseudomonadati</taxon>
        <taxon>Pseudomonadota</taxon>
        <taxon>Betaproteobacteria</taxon>
        <taxon>Burkholderiales</taxon>
        <taxon>Alcaligenaceae</taxon>
        <taxon>Alcaligenes</taxon>
    </lineage>
</organism>
<dbReference type="Gene3D" id="3.55.50.30">
    <property type="match status" value="1"/>
</dbReference>
<evidence type="ECO:0000256" key="7">
    <source>
        <dbReference type="ARBA" id="ARBA00023004"/>
    </source>
</evidence>
<dbReference type="InterPro" id="IPR011662">
    <property type="entry name" value="Secretin/TonB_short_N"/>
</dbReference>
<evidence type="ECO:0000259" key="14">
    <source>
        <dbReference type="SMART" id="SM00965"/>
    </source>
</evidence>
<dbReference type="EMBL" id="JAPKNA010000001">
    <property type="protein sequence ID" value="MCX5462698.1"/>
    <property type="molecule type" value="Genomic_DNA"/>
</dbReference>
<proteinExistence type="inferred from homology"/>
<dbReference type="SMART" id="SM00965">
    <property type="entry name" value="STN"/>
    <property type="match status" value="1"/>
</dbReference>
<dbReference type="Gene3D" id="2.40.170.20">
    <property type="entry name" value="TonB-dependent receptor, beta-barrel domain"/>
    <property type="match status" value="1"/>
</dbReference>
<sequence>MKHKTSLPYRVQAARRYIAQCFSITNARSLVLLTSVISFVPPLTAQAQSTAIHITIPASSLDNALLQLGQQTTLRFIYTSDLVRDLHTQPLNDTLTAEDALRHLLRGTGIQYTRRGNNVDLWKNLETRQLDPVQVTGHRDLVTEDSGSYAATGTSLYKDKQSLKEIPQSVTVITAQQIEDRGMSNLSDAMNNAVGVTVVQHEDSIGGKYYSRGFQISDIRIDGGAIAALGRNDFIADPDLVKYERIEILRGADGLYTGAGEPGGTISLARKRPTDYLRLQANASAGSWNTARLMADISTPIDQTGKIRARLVAATDTRDYFFDTSKASGHTIYGVLETDLSSRTTLMLGGSHEKRQEVPWYFGLPRYNTGEDIGLPRSTSLATDWSRKNHESWEVFGDLTHRFENDWKFVLSATHSAQHYNSKTGYLNGAIDPLTLDGLTYTGAYFRTEGYQNQLDANLSGNFTLLERSHDWLIGADYSKHQAQAKSAPLTGGGTVNLARLAQAYWPEPNTPTFGPGTAYTNFPEYGEERSGAYARLKISVSDPLHVIGGVRYSNYKYFLNRSGITENGSTNWVDQRRFVDNGVVTLFGSLIYDLNPDWSTYLSYAEIYKPQAGFLAGPLPGKPLNPITGRTYEWGLKGTHLDGKLNSAAALYYTQRKGEAAADGRYPNNANPDNGSSCCYVEQGNVLSEGIDLELNGELYPNWQIYAGYTYNHNRNKQTGQRYAKNTPSHLFKIWTTYRLPQVNERWTLGAGLIVQSRSSVSGEAFVDVGNGNFASAPYNSRQGGYTVVNASVRYDLSKSLSATLNVNNLFDKRYYAGLGENGKNNYYGAPRNVLLSIRAAY</sequence>
<comment type="subcellular location">
    <subcellularLocation>
        <location evidence="1 12">Cell outer membrane</location>
        <topology evidence="1 12">Multi-pass membrane protein</topology>
    </subcellularLocation>
</comment>
<evidence type="ECO:0000256" key="8">
    <source>
        <dbReference type="ARBA" id="ARBA00023077"/>
    </source>
</evidence>
<dbReference type="PANTHER" id="PTHR32552:SF74">
    <property type="entry name" value="HYDROXAMATE SIDEROPHORE RECEPTOR FHUE"/>
    <property type="match status" value="1"/>
</dbReference>
<dbReference type="Pfam" id="PF00593">
    <property type="entry name" value="TonB_dep_Rec_b-barrel"/>
    <property type="match status" value="1"/>
</dbReference>
<comment type="caution">
    <text evidence="15">The sequence shown here is derived from an EMBL/GenBank/DDBJ whole genome shotgun (WGS) entry which is preliminary data.</text>
</comment>
<evidence type="ECO:0000256" key="13">
    <source>
        <dbReference type="RuleBase" id="RU003357"/>
    </source>
</evidence>
<evidence type="ECO:0000256" key="9">
    <source>
        <dbReference type="ARBA" id="ARBA00023136"/>
    </source>
</evidence>
<keyword evidence="16" id="KW-1185">Reference proteome</keyword>
<dbReference type="NCBIfam" id="TIGR01783">
    <property type="entry name" value="TonB-siderophor"/>
    <property type="match status" value="1"/>
</dbReference>
<evidence type="ECO:0000256" key="6">
    <source>
        <dbReference type="ARBA" id="ARBA00022692"/>
    </source>
</evidence>
<keyword evidence="4 12" id="KW-1134">Transmembrane beta strand</keyword>
<feature type="domain" description="Secretin/TonB short N-terminal" evidence="14">
    <location>
        <begin position="74"/>
        <end position="124"/>
    </location>
</feature>
<dbReference type="Gene3D" id="2.170.130.10">
    <property type="entry name" value="TonB-dependent receptor, plug domain"/>
    <property type="match status" value="1"/>
</dbReference>
<dbReference type="Proteomes" id="UP001209916">
    <property type="component" value="Unassembled WGS sequence"/>
</dbReference>
<dbReference type="Pfam" id="PF07660">
    <property type="entry name" value="STN"/>
    <property type="match status" value="1"/>
</dbReference>